<dbReference type="PANTHER" id="PTHR43386">
    <property type="entry name" value="OLIGOPEPTIDE TRANSPORT SYSTEM PERMEASE PROTEIN APPC"/>
    <property type="match status" value="1"/>
</dbReference>
<feature type="domain" description="ABC transmembrane type-1" evidence="14">
    <location>
        <begin position="103"/>
        <end position="289"/>
    </location>
</feature>
<sequence>MTQQAELLVDDQEKGPESEFETPGRWRTVWRQLLKSRQAMIGLAVLAVLFLMAYIGPLISPWEFGEPDFTAFYQPPSPEHWWGTTQTGQDIFTSTMVGLQKSLIIGLLVAVVSTTVAAVVGAFAGYLLGLTDKALMWVTDLLLVLPTFVILSILAPRLDSGSWLIFVVLLSAFLWMVTAKMVRGMAISLKEREYVLAARYMGLPAWKIIFRHIIPNMSSLLIVDATINVVAAILAETSLSYFGFGIQPPDVSLGSLIAAGTRPAPTHPWTFWFAAVLLIVTVLAVNLVGDGLRDALDPRAKARRRKRRRPAPAAAAGPVRPAAGTGRVQGTSEKAAGKAP</sequence>
<evidence type="ECO:0000256" key="11">
    <source>
        <dbReference type="ARBA" id="ARBA00072251"/>
    </source>
</evidence>
<name>A0A2T0PVE8_9ACTN</name>
<proteinExistence type="inferred from homology"/>
<evidence type="ECO:0000256" key="2">
    <source>
        <dbReference type="ARBA" id="ARBA00022448"/>
    </source>
</evidence>
<evidence type="ECO:0000259" key="14">
    <source>
        <dbReference type="PROSITE" id="PS50928"/>
    </source>
</evidence>
<dbReference type="InterPro" id="IPR025966">
    <property type="entry name" value="OppC_N"/>
</dbReference>
<evidence type="ECO:0000256" key="13">
    <source>
        <dbReference type="SAM" id="MobiDB-lite"/>
    </source>
</evidence>
<comment type="caution">
    <text evidence="15">The sequence shown here is derived from an EMBL/GenBank/DDBJ whole genome shotgun (WGS) entry which is preliminary data.</text>
</comment>
<evidence type="ECO:0000313" key="15">
    <source>
        <dbReference type="EMBL" id="PRX95515.1"/>
    </source>
</evidence>
<evidence type="ECO:0000256" key="9">
    <source>
        <dbReference type="ARBA" id="ARBA00023136"/>
    </source>
</evidence>
<evidence type="ECO:0000256" key="6">
    <source>
        <dbReference type="ARBA" id="ARBA00022856"/>
    </source>
</evidence>
<keyword evidence="5 12" id="KW-0812">Transmembrane</keyword>
<evidence type="ECO:0000256" key="12">
    <source>
        <dbReference type="RuleBase" id="RU363032"/>
    </source>
</evidence>
<reference evidence="15 16" key="1">
    <citation type="submission" date="2018-03" db="EMBL/GenBank/DDBJ databases">
        <title>Genomic Encyclopedia of Archaeal and Bacterial Type Strains, Phase II (KMG-II): from individual species to whole genera.</title>
        <authorList>
            <person name="Goeker M."/>
        </authorList>
    </citation>
    <scope>NUCLEOTIDE SEQUENCE [LARGE SCALE GENOMIC DNA]</scope>
    <source>
        <strain evidence="15 16">DSM 45601</strain>
    </source>
</reference>
<evidence type="ECO:0000256" key="7">
    <source>
        <dbReference type="ARBA" id="ARBA00022927"/>
    </source>
</evidence>
<dbReference type="PROSITE" id="PS50928">
    <property type="entry name" value="ABC_TM1"/>
    <property type="match status" value="1"/>
</dbReference>
<dbReference type="AlphaFoldDB" id="A0A2T0PVE8"/>
<dbReference type="SUPFAM" id="SSF161098">
    <property type="entry name" value="MetI-like"/>
    <property type="match status" value="1"/>
</dbReference>
<feature type="transmembrane region" description="Helical" evidence="12">
    <location>
        <begin position="103"/>
        <end position="128"/>
    </location>
</feature>
<feature type="transmembrane region" description="Helical" evidence="12">
    <location>
        <begin position="220"/>
        <end position="244"/>
    </location>
</feature>
<dbReference type="CDD" id="cd06261">
    <property type="entry name" value="TM_PBP2"/>
    <property type="match status" value="1"/>
</dbReference>
<evidence type="ECO:0000256" key="3">
    <source>
        <dbReference type="ARBA" id="ARBA00022475"/>
    </source>
</evidence>
<keyword evidence="16" id="KW-1185">Reference proteome</keyword>
<dbReference type="GO" id="GO:0005886">
    <property type="term" value="C:plasma membrane"/>
    <property type="evidence" value="ECO:0007669"/>
    <property type="project" value="UniProtKB-SubCell"/>
</dbReference>
<dbReference type="Gene3D" id="1.10.3720.10">
    <property type="entry name" value="MetI-like"/>
    <property type="match status" value="1"/>
</dbReference>
<evidence type="ECO:0000313" key="16">
    <source>
        <dbReference type="Proteomes" id="UP000237846"/>
    </source>
</evidence>
<keyword evidence="3" id="KW-1003">Cell membrane</keyword>
<feature type="transmembrane region" description="Helical" evidence="12">
    <location>
        <begin position="39"/>
        <end position="59"/>
    </location>
</feature>
<evidence type="ECO:0000256" key="8">
    <source>
        <dbReference type="ARBA" id="ARBA00022989"/>
    </source>
</evidence>
<evidence type="ECO:0000256" key="1">
    <source>
        <dbReference type="ARBA" id="ARBA00004429"/>
    </source>
</evidence>
<comment type="similarity">
    <text evidence="10">Belongs to the binding-protein-dependent transport system permease family. OppBC subfamily.</text>
</comment>
<keyword evidence="6" id="KW-0571">Peptide transport</keyword>
<dbReference type="InterPro" id="IPR000515">
    <property type="entry name" value="MetI-like"/>
</dbReference>
<feature type="compositionally biased region" description="Basic residues" evidence="13">
    <location>
        <begin position="301"/>
        <end position="310"/>
    </location>
</feature>
<protein>
    <recommendedName>
        <fullName evidence="11">Oligopeptide transport system permease protein OppC</fullName>
    </recommendedName>
</protein>
<dbReference type="PANTHER" id="PTHR43386:SF2">
    <property type="entry name" value="OLIGOPEPTIDE TRANSPORT SYSTEM PERMEASE PROTEIN OPPC"/>
    <property type="match status" value="1"/>
</dbReference>
<keyword evidence="4" id="KW-0997">Cell inner membrane</keyword>
<evidence type="ECO:0000256" key="5">
    <source>
        <dbReference type="ARBA" id="ARBA00022692"/>
    </source>
</evidence>
<dbReference type="EMBL" id="PVZC01000009">
    <property type="protein sequence ID" value="PRX95515.1"/>
    <property type="molecule type" value="Genomic_DNA"/>
</dbReference>
<dbReference type="RefSeq" id="WP_106251640.1">
    <property type="nucleotide sequence ID" value="NZ_PVZC01000009.1"/>
</dbReference>
<keyword evidence="8 12" id="KW-1133">Transmembrane helix</keyword>
<dbReference type="InterPro" id="IPR050366">
    <property type="entry name" value="BP-dependent_transpt_permease"/>
</dbReference>
<evidence type="ECO:0000256" key="4">
    <source>
        <dbReference type="ARBA" id="ARBA00022519"/>
    </source>
</evidence>
<dbReference type="OrthoDB" id="6637947at2"/>
<dbReference type="Pfam" id="PF12911">
    <property type="entry name" value="OppC_N"/>
    <property type="match status" value="1"/>
</dbReference>
<dbReference type="GO" id="GO:0055085">
    <property type="term" value="P:transmembrane transport"/>
    <property type="evidence" value="ECO:0007669"/>
    <property type="project" value="InterPro"/>
</dbReference>
<dbReference type="GO" id="GO:0015833">
    <property type="term" value="P:peptide transport"/>
    <property type="evidence" value="ECO:0007669"/>
    <property type="project" value="UniProtKB-KW"/>
</dbReference>
<accession>A0A2T0PVE8</accession>
<feature type="region of interest" description="Disordered" evidence="13">
    <location>
        <begin position="299"/>
        <end position="340"/>
    </location>
</feature>
<keyword evidence="7" id="KW-0653">Protein transport</keyword>
<keyword evidence="2 12" id="KW-0813">Transport</keyword>
<evidence type="ECO:0000256" key="10">
    <source>
        <dbReference type="ARBA" id="ARBA00024202"/>
    </source>
</evidence>
<dbReference type="Pfam" id="PF00528">
    <property type="entry name" value="BPD_transp_1"/>
    <property type="match status" value="1"/>
</dbReference>
<gene>
    <name evidence="15" type="ORF">CLV72_109124</name>
</gene>
<feature type="compositionally biased region" description="Low complexity" evidence="13">
    <location>
        <begin position="311"/>
        <end position="324"/>
    </location>
</feature>
<organism evidence="15 16">
    <name type="scientific">Allonocardiopsis opalescens</name>
    <dbReference type="NCBI Taxonomy" id="1144618"/>
    <lineage>
        <taxon>Bacteria</taxon>
        <taxon>Bacillati</taxon>
        <taxon>Actinomycetota</taxon>
        <taxon>Actinomycetes</taxon>
        <taxon>Streptosporangiales</taxon>
        <taxon>Allonocardiopsis</taxon>
    </lineage>
</organism>
<feature type="transmembrane region" description="Helical" evidence="12">
    <location>
        <begin position="161"/>
        <end position="182"/>
    </location>
</feature>
<keyword evidence="9 12" id="KW-0472">Membrane</keyword>
<comment type="subcellular location">
    <subcellularLocation>
        <location evidence="1">Cell inner membrane</location>
        <topology evidence="1">Multi-pass membrane protein</topology>
    </subcellularLocation>
    <subcellularLocation>
        <location evidence="12">Cell membrane</location>
        <topology evidence="12">Multi-pass membrane protein</topology>
    </subcellularLocation>
</comment>
<feature type="transmembrane region" description="Helical" evidence="12">
    <location>
        <begin position="269"/>
        <end position="289"/>
    </location>
</feature>
<feature type="transmembrane region" description="Helical" evidence="12">
    <location>
        <begin position="135"/>
        <end position="155"/>
    </location>
</feature>
<dbReference type="Proteomes" id="UP000237846">
    <property type="component" value="Unassembled WGS sequence"/>
</dbReference>
<dbReference type="GO" id="GO:0015031">
    <property type="term" value="P:protein transport"/>
    <property type="evidence" value="ECO:0007669"/>
    <property type="project" value="UniProtKB-KW"/>
</dbReference>
<dbReference type="InterPro" id="IPR035906">
    <property type="entry name" value="MetI-like_sf"/>
</dbReference>
<feature type="region of interest" description="Disordered" evidence="13">
    <location>
        <begin position="1"/>
        <end position="21"/>
    </location>
</feature>